<evidence type="ECO:0000313" key="4">
    <source>
        <dbReference type="WBParaSite" id="ASIM_0002004201-mRNA-1"/>
    </source>
</evidence>
<dbReference type="EMBL" id="UYRR01037216">
    <property type="protein sequence ID" value="VDK69563.1"/>
    <property type="molecule type" value="Genomic_DNA"/>
</dbReference>
<feature type="region of interest" description="Disordered" evidence="1">
    <location>
        <begin position="1"/>
        <end position="50"/>
    </location>
</feature>
<reference evidence="2 3" key="2">
    <citation type="submission" date="2018-11" db="EMBL/GenBank/DDBJ databases">
        <authorList>
            <consortium name="Pathogen Informatics"/>
        </authorList>
    </citation>
    <scope>NUCLEOTIDE SEQUENCE [LARGE SCALE GENOMIC DNA]</scope>
</reference>
<sequence>MHGILPSRLPHKKRHTVSNARRATAQKMRDNANARRPFRGKDSLNASSPDGSIVRLCIERCPPLGGEQK</sequence>
<dbReference type="Proteomes" id="UP000267096">
    <property type="component" value="Unassembled WGS sequence"/>
</dbReference>
<dbReference type="WBParaSite" id="ASIM_0002004201-mRNA-1">
    <property type="protein sequence ID" value="ASIM_0002004201-mRNA-1"/>
    <property type="gene ID" value="ASIM_0002004201"/>
</dbReference>
<reference evidence="4" key="1">
    <citation type="submission" date="2017-02" db="UniProtKB">
        <authorList>
            <consortium name="WormBaseParasite"/>
        </authorList>
    </citation>
    <scope>IDENTIFICATION</scope>
</reference>
<evidence type="ECO:0000313" key="3">
    <source>
        <dbReference type="Proteomes" id="UP000267096"/>
    </source>
</evidence>
<name>A0A0M3KGC9_ANISI</name>
<protein>
    <submittedName>
        <fullName evidence="2 4">Uncharacterized protein</fullName>
    </submittedName>
</protein>
<proteinExistence type="predicted"/>
<keyword evidence="3" id="KW-1185">Reference proteome</keyword>
<accession>A0A0M3KGC9</accession>
<gene>
    <name evidence="2" type="ORF">ASIM_LOCUS19428</name>
</gene>
<dbReference type="AlphaFoldDB" id="A0A0M3KGC9"/>
<evidence type="ECO:0000313" key="2">
    <source>
        <dbReference type="EMBL" id="VDK69563.1"/>
    </source>
</evidence>
<evidence type="ECO:0000256" key="1">
    <source>
        <dbReference type="SAM" id="MobiDB-lite"/>
    </source>
</evidence>
<organism evidence="4">
    <name type="scientific">Anisakis simplex</name>
    <name type="common">Herring worm</name>
    <dbReference type="NCBI Taxonomy" id="6269"/>
    <lineage>
        <taxon>Eukaryota</taxon>
        <taxon>Metazoa</taxon>
        <taxon>Ecdysozoa</taxon>
        <taxon>Nematoda</taxon>
        <taxon>Chromadorea</taxon>
        <taxon>Rhabditida</taxon>
        <taxon>Spirurina</taxon>
        <taxon>Ascaridomorpha</taxon>
        <taxon>Ascaridoidea</taxon>
        <taxon>Anisakidae</taxon>
        <taxon>Anisakis</taxon>
        <taxon>Anisakis simplex complex</taxon>
    </lineage>
</organism>